<dbReference type="RefSeq" id="WP_066889205.1">
    <property type="nucleotide sequence ID" value="NZ_JYIJ01000017.1"/>
</dbReference>
<dbReference type="GO" id="GO:0016747">
    <property type="term" value="F:acyltransferase activity, transferring groups other than amino-acyl groups"/>
    <property type="evidence" value="ECO:0007669"/>
    <property type="project" value="InterPro"/>
</dbReference>
<dbReference type="PROSITE" id="PS51186">
    <property type="entry name" value="GNAT"/>
    <property type="match status" value="1"/>
</dbReference>
<evidence type="ECO:0000259" key="3">
    <source>
        <dbReference type="PROSITE" id="PS51186"/>
    </source>
</evidence>
<evidence type="ECO:0000313" key="4">
    <source>
        <dbReference type="EMBL" id="KWX02282.1"/>
    </source>
</evidence>
<dbReference type="STRING" id="1469144.LI90_3325"/>
<keyword evidence="2" id="KW-0012">Acyltransferase</keyword>
<dbReference type="AlphaFoldDB" id="A0A132NGK8"/>
<evidence type="ECO:0000256" key="1">
    <source>
        <dbReference type="ARBA" id="ARBA00022679"/>
    </source>
</evidence>
<dbReference type="EMBL" id="JYIK01000844">
    <property type="protein sequence ID" value="KWX09305.1"/>
    <property type="molecule type" value="Genomic_DNA"/>
</dbReference>
<dbReference type="CDD" id="cd04301">
    <property type="entry name" value="NAT_SF"/>
    <property type="match status" value="1"/>
</dbReference>
<dbReference type="InterPro" id="IPR016181">
    <property type="entry name" value="Acyl_CoA_acyltransferase"/>
</dbReference>
<reference evidence="8" key="2">
    <citation type="submission" date="2015-02" db="EMBL/GenBank/DDBJ databases">
        <title>Physiological reanalysis, assessment of diazotrophy, and genome sequences of multiple isolates of Streptomyces thermoautotrophicus.</title>
        <authorList>
            <person name="MacKellar D.C."/>
            <person name="Lieber L."/>
            <person name="Norman J."/>
            <person name="Bolger A."/>
            <person name="Tobin C."/>
            <person name="Murray J.W."/>
            <person name="Friesen M."/>
            <person name="Prell J."/>
        </authorList>
    </citation>
    <scope>NUCLEOTIDE SEQUENCE [LARGE SCALE GENOMIC DNA]</scope>
    <source>
        <strain evidence="8">UBT1</strain>
    </source>
</reference>
<reference evidence="4" key="4">
    <citation type="submission" date="2015-04" db="EMBL/GenBank/DDBJ databases">
        <title>Physiological reanalysis, assessment of diazotrophy, and genome sequences of multiple isolates of Streptomyces thermoautotrophicus.</title>
        <authorList>
            <person name="MacKellar D.C."/>
            <person name="Lieber L."/>
            <person name="Norman J."/>
            <person name="Bolger A."/>
            <person name="Tobin C."/>
            <person name="Murray J.W."/>
            <person name="Woodward J."/>
            <person name="Friesen M."/>
            <person name="Prell J."/>
        </authorList>
    </citation>
    <scope>NUCLEOTIDE SEQUENCE [LARGE SCALE GENOMIC DNA]</scope>
    <source>
        <strain evidence="4">H1</strain>
    </source>
</reference>
<gene>
    <name evidence="4" type="ORF">LI90_3325</name>
    <name evidence="5" type="ORF">TH66_11110</name>
    <name evidence="6" type="ORF">TR74_10375</name>
</gene>
<dbReference type="InterPro" id="IPR050832">
    <property type="entry name" value="Bact_Acetyltransf"/>
</dbReference>
<name>A0A132NGK8_9ACTN</name>
<evidence type="ECO:0000256" key="2">
    <source>
        <dbReference type="ARBA" id="ARBA00023315"/>
    </source>
</evidence>
<dbReference type="EMBL" id="LAXD01000001">
    <property type="protein sequence ID" value="KWX02282.1"/>
    <property type="molecule type" value="Genomic_DNA"/>
</dbReference>
<evidence type="ECO:0000313" key="5">
    <source>
        <dbReference type="EMBL" id="KWX03450.1"/>
    </source>
</evidence>
<evidence type="ECO:0000313" key="8">
    <source>
        <dbReference type="Proteomes" id="UP000070598"/>
    </source>
</evidence>
<evidence type="ECO:0000313" key="7">
    <source>
        <dbReference type="Proteomes" id="UP000070188"/>
    </source>
</evidence>
<dbReference type="InterPro" id="IPR000182">
    <property type="entry name" value="GNAT_dom"/>
</dbReference>
<dbReference type="EMBL" id="JYIJ01000017">
    <property type="protein sequence ID" value="KWX03450.1"/>
    <property type="molecule type" value="Genomic_DNA"/>
</dbReference>
<dbReference type="Pfam" id="PF00583">
    <property type="entry name" value="Acetyltransf_1"/>
    <property type="match status" value="1"/>
</dbReference>
<protein>
    <submittedName>
        <fullName evidence="4">GCN5-related N-acetyltransferase</fullName>
    </submittedName>
</protein>
<dbReference type="Proteomes" id="UP000070598">
    <property type="component" value="Unassembled WGS sequence"/>
</dbReference>
<keyword evidence="7" id="KW-1185">Reference proteome</keyword>
<dbReference type="Gene3D" id="3.40.630.30">
    <property type="match status" value="1"/>
</dbReference>
<comment type="caution">
    <text evidence="6">The sequence shown here is derived from an EMBL/GenBank/DDBJ whole genome shotgun (WGS) entry which is preliminary data.</text>
</comment>
<dbReference type="PANTHER" id="PTHR43877">
    <property type="entry name" value="AMINOALKYLPHOSPHONATE N-ACETYLTRANSFERASE-RELATED-RELATED"/>
    <property type="match status" value="1"/>
</dbReference>
<keyword evidence="1 4" id="KW-0808">Transferase</keyword>
<dbReference type="PATRIC" id="fig|1469144.10.peg.3576"/>
<dbReference type="Proteomes" id="UP000070188">
    <property type="component" value="Unassembled WGS sequence"/>
</dbReference>
<sequence length="163" mass="18813">MGEFQLRAYRAEDHDQVLALHRTGLAHVGIRPGDGIYYEHDLTDPDTFRSLYLGARSRFLVGEHHGRLIAIGGLKQIDDRTAEIVRMRVHPDFQGRGFGRRLLVALEEEAHSLGYHVIQLDSSSLQQRAVHLYRSHGYQETHRRQVGGAEVIYFRKYLPRQSR</sequence>
<reference evidence="6 9" key="1">
    <citation type="submission" date="2015-02" db="EMBL/GenBank/DDBJ databases">
        <title>Physiological reanalysis, assessment of diazotrophy, and genome sequences of multiple isolates of Streptomyces thermoautotrophicus.</title>
        <authorList>
            <person name="MacKellar D.C."/>
            <person name="Lieber L."/>
            <person name="Norman J."/>
            <person name="Bolger A."/>
            <person name="Tobin C."/>
            <person name="Murray J.W."/>
            <person name="Prell J."/>
        </authorList>
    </citation>
    <scope>NUCLEOTIDE SEQUENCE [LARGE SCALE GENOMIC DNA]</scope>
    <source>
        <strain evidence="6 9">UBT1</strain>
    </source>
</reference>
<evidence type="ECO:0000313" key="9">
    <source>
        <dbReference type="Proteomes" id="UP000070659"/>
    </source>
</evidence>
<dbReference type="Proteomes" id="UP000070659">
    <property type="component" value="Unassembled WGS sequence"/>
</dbReference>
<organism evidence="6 8">
    <name type="scientific">Carbonactinospora thermoautotrophica</name>
    <dbReference type="NCBI Taxonomy" id="1469144"/>
    <lineage>
        <taxon>Bacteria</taxon>
        <taxon>Bacillati</taxon>
        <taxon>Actinomycetota</taxon>
        <taxon>Actinomycetes</taxon>
        <taxon>Kitasatosporales</taxon>
        <taxon>Carbonactinosporaceae</taxon>
        <taxon>Carbonactinospora</taxon>
    </lineage>
</organism>
<proteinExistence type="predicted"/>
<feature type="domain" description="N-acetyltransferase" evidence="3">
    <location>
        <begin position="4"/>
        <end position="159"/>
    </location>
</feature>
<reference evidence="7" key="3">
    <citation type="submission" date="2015-04" db="EMBL/GenBank/DDBJ databases">
        <title>Physiological reanalysis, assessment of diazotrophy, and genome sequences of multiple isolates of Streptomyces thermoautotrophicus.</title>
        <authorList>
            <person name="MacKellar D.C."/>
            <person name="Lieber L."/>
            <person name="Norman J."/>
            <person name="Bolger A."/>
            <person name="Tobin C."/>
            <person name="Murray J.W."/>
            <person name="Chang R."/>
            <person name="Ford T."/>
            <person name="Nguyen P.Q."/>
            <person name="Woodward J."/>
            <person name="Permingeat H."/>
            <person name="Joshi N.S."/>
            <person name="Silver P.A."/>
            <person name="Usadel B."/>
            <person name="Rutherford A.W."/>
            <person name="Friesen M."/>
            <person name="Prell J."/>
        </authorList>
    </citation>
    <scope>NUCLEOTIDE SEQUENCE [LARGE SCALE GENOMIC DNA]</scope>
    <source>
        <strain evidence="7">H1</strain>
    </source>
</reference>
<evidence type="ECO:0000313" key="6">
    <source>
        <dbReference type="EMBL" id="KWX09305.1"/>
    </source>
</evidence>
<dbReference type="SUPFAM" id="SSF55729">
    <property type="entry name" value="Acyl-CoA N-acyltransferases (Nat)"/>
    <property type="match status" value="1"/>
</dbReference>
<dbReference type="PANTHER" id="PTHR43877:SF2">
    <property type="entry name" value="AMINOALKYLPHOSPHONATE N-ACETYLTRANSFERASE-RELATED"/>
    <property type="match status" value="1"/>
</dbReference>
<accession>A0A132NGK8</accession>